<accession>A0A840NRL0</accession>
<dbReference type="PANTHER" id="PTHR46401">
    <property type="entry name" value="GLYCOSYLTRANSFERASE WBBK-RELATED"/>
    <property type="match status" value="1"/>
</dbReference>
<dbReference type="RefSeq" id="WP_184482336.1">
    <property type="nucleotide sequence ID" value="NZ_JACHIV010000001.1"/>
</dbReference>
<sequence>MPELVVIAEQLVAAVPGGAGRYTRELLAALAATAPDGWEVTAAISRTGDPDRAAVDGVGAPKVLPLPRKALITAWEHGLPLWPGGDSVHAMTPLAPPRKRGRGLVVTVHDTVPWTHPETLTPRGVAWHRRAIGRATRDADTIVVPTEAVAADLANRTSVRAAVQVVGEGVSPALLAEPEPDHARIVAATLPPRFLLIIGTLEPRKGHEHLIEALARPEAPAIPLVIVGEPGWGDVDPLRLAERCGLPAERVRVLRQVGDAELAVLLRLATALVAPSLAEGFGLPLIEAMAVGTPVVHSDVPALVEVAGTAGLAVRRADPRALARALRLVVDDPDQRAKLAEAGPRRAEHFSWDRAARDVWRAHLGRT</sequence>
<dbReference type="Gene3D" id="3.40.50.2000">
    <property type="entry name" value="Glycogen Phosphorylase B"/>
    <property type="match status" value="2"/>
</dbReference>
<keyword evidence="6" id="KW-1185">Reference proteome</keyword>
<dbReference type="GO" id="GO:0016757">
    <property type="term" value="F:glycosyltransferase activity"/>
    <property type="evidence" value="ECO:0007669"/>
    <property type="project" value="UniProtKB-KW"/>
</dbReference>
<dbReference type="AlphaFoldDB" id="A0A840NRL0"/>
<dbReference type="PANTHER" id="PTHR46401:SF2">
    <property type="entry name" value="GLYCOSYLTRANSFERASE WBBK-RELATED"/>
    <property type="match status" value="1"/>
</dbReference>
<evidence type="ECO:0000313" key="5">
    <source>
        <dbReference type="EMBL" id="MBB5071762.1"/>
    </source>
</evidence>
<evidence type="ECO:0000256" key="2">
    <source>
        <dbReference type="ARBA" id="ARBA00022679"/>
    </source>
</evidence>
<reference evidence="5 6" key="1">
    <citation type="submission" date="2020-08" db="EMBL/GenBank/DDBJ databases">
        <title>Sequencing the genomes of 1000 actinobacteria strains.</title>
        <authorList>
            <person name="Klenk H.-P."/>
        </authorList>
    </citation>
    <scope>NUCLEOTIDE SEQUENCE [LARGE SCALE GENOMIC DNA]</scope>
    <source>
        <strain evidence="5 6">DSM 45582</strain>
    </source>
</reference>
<dbReference type="SUPFAM" id="SSF53756">
    <property type="entry name" value="UDP-Glycosyltransferase/glycogen phosphorylase"/>
    <property type="match status" value="1"/>
</dbReference>
<dbReference type="Pfam" id="PF00534">
    <property type="entry name" value="Glycos_transf_1"/>
    <property type="match status" value="1"/>
</dbReference>
<proteinExistence type="predicted"/>
<evidence type="ECO:0000256" key="1">
    <source>
        <dbReference type="ARBA" id="ARBA00022676"/>
    </source>
</evidence>
<dbReference type="EMBL" id="JACHIV010000001">
    <property type="protein sequence ID" value="MBB5071762.1"/>
    <property type="molecule type" value="Genomic_DNA"/>
</dbReference>
<organism evidence="5 6">
    <name type="scientific">Saccharopolyspora gloriosae</name>
    <dbReference type="NCBI Taxonomy" id="455344"/>
    <lineage>
        <taxon>Bacteria</taxon>
        <taxon>Bacillati</taxon>
        <taxon>Actinomycetota</taxon>
        <taxon>Actinomycetes</taxon>
        <taxon>Pseudonocardiales</taxon>
        <taxon>Pseudonocardiaceae</taxon>
        <taxon>Saccharopolyspora</taxon>
    </lineage>
</organism>
<evidence type="ECO:0000259" key="3">
    <source>
        <dbReference type="Pfam" id="PF00534"/>
    </source>
</evidence>
<evidence type="ECO:0000313" key="6">
    <source>
        <dbReference type="Proteomes" id="UP000580474"/>
    </source>
</evidence>
<dbReference type="CDD" id="cd03809">
    <property type="entry name" value="GT4_MtfB-like"/>
    <property type="match status" value="1"/>
</dbReference>
<keyword evidence="1" id="KW-0328">Glycosyltransferase</keyword>
<protein>
    <submittedName>
        <fullName evidence="5">Glycosyltransferase involved in cell wall biosynthesis</fullName>
    </submittedName>
</protein>
<dbReference type="GO" id="GO:0009103">
    <property type="term" value="P:lipopolysaccharide biosynthetic process"/>
    <property type="evidence" value="ECO:0007669"/>
    <property type="project" value="TreeGrafter"/>
</dbReference>
<comment type="caution">
    <text evidence="5">The sequence shown here is derived from an EMBL/GenBank/DDBJ whole genome shotgun (WGS) entry which is preliminary data.</text>
</comment>
<dbReference type="InterPro" id="IPR001296">
    <property type="entry name" value="Glyco_trans_1"/>
</dbReference>
<feature type="domain" description="Glycosyltransferase subfamily 4-like N-terminal" evidence="4">
    <location>
        <begin position="16"/>
        <end position="172"/>
    </location>
</feature>
<keyword evidence="2 5" id="KW-0808">Transferase</keyword>
<feature type="domain" description="Glycosyl transferase family 1" evidence="3">
    <location>
        <begin position="191"/>
        <end position="345"/>
    </location>
</feature>
<name>A0A840NRL0_9PSEU</name>
<evidence type="ECO:0000259" key="4">
    <source>
        <dbReference type="Pfam" id="PF13439"/>
    </source>
</evidence>
<dbReference type="InterPro" id="IPR028098">
    <property type="entry name" value="Glyco_trans_4-like_N"/>
</dbReference>
<gene>
    <name evidence="5" type="ORF">BJ969_004850</name>
</gene>
<dbReference type="Proteomes" id="UP000580474">
    <property type="component" value="Unassembled WGS sequence"/>
</dbReference>
<dbReference type="Pfam" id="PF13439">
    <property type="entry name" value="Glyco_transf_4"/>
    <property type="match status" value="1"/>
</dbReference>